<dbReference type="EMBL" id="CATQJA010002653">
    <property type="protein sequence ID" value="CAJ0578046.1"/>
    <property type="molecule type" value="Genomic_DNA"/>
</dbReference>
<dbReference type="PANTHER" id="PTHR12668:SF43">
    <property type="entry name" value="TRANSMEMBRANE PROTEIN 14 HOMOLOG"/>
    <property type="match status" value="1"/>
</dbReference>
<dbReference type="InterPro" id="IPR044890">
    <property type="entry name" value="TMEM14_sf"/>
</dbReference>
<gene>
    <name evidence="7" type="ORF">MSPICULIGERA_LOCUS16310</name>
</gene>
<evidence type="ECO:0000256" key="3">
    <source>
        <dbReference type="ARBA" id="ARBA00022692"/>
    </source>
</evidence>
<keyword evidence="3 6" id="KW-0812">Transmembrane</keyword>
<feature type="transmembrane region" description="Helical" evidence="6">
    <location>
        <begin position="6"/>
        <end position="24"/>
    </location>
</feature>
<dbReference type="AlphaFoldDB" id="A0AA36CZQ9"/>
<evidence type="ECO:0000256" key="2">
    <source>
        <dbReference type="ARBA" id="ARBA00007590"/>
    </source>
</evidence>
<evidence type="ECO:0000313" key="7">
    <source>
        <dbReference type="EMBL" id="CAJ0578046.1"/>
    </source>
</evidence>
<accession>A0AA36CZQ9</accession>
<evidence type="ECO:0008006" key="9">
    <source>
        <dbReference type="Google" id="ProtNLM"/>
    </source>
</evidence>
<dbReference type="InterPro" id="IPR005349">
    <property type="entry name" value="TMEM14"/>
</dbReference>
<dbReference type="GO" id="GO:0070453">
    <property type="term" value="P:regulation of heme biosynthetic process"/>
    <property type="evidence" value="ECO:0007669"/>
    <property type="project" value="TreeGrafter"/>
</dbReference>
<reference evidence="7" key="1">
    <citation type="submission" date="2023-06" db="EMBL/GenBank/DDBJ databases">
        <authorList>
            <person name="Delattre M."/>
        </authorList>
    </citation>
    <scope>NUCLEOTIDE SEQUENCE</scope>
    <source>
        <strain evidence="7">AF72</strain>
    </source>
</reference>
<organism evidence="7 8">
    <name type="scientific">Mesorhabditis spiculigera</name>
    <dbReference type="NCBI Taxonomy" id="96644"/>
    <lineage>
        <taxon>Eukaryota</taxon>
        <taxon>Metazoa</taxon>
        <taxon>Ecdysozoa</taxon>
        <taxon>Nematoda</taxon>
        <taxon>Chromadorea</taxon>
        <taxon>Rhabditida</taxon>
        <taxon>Rhabditina</taxon>
        <taxon>Rhabditomorpha</taxon>
        <taxon>Rhabditoidea</taxon>
        <taxon>Rhabditidae</taxon>
        <taxon>Mesorhabditinae</taxon>
        <taxon>Mesorhabditis</taxon>
    </lineage>
</organism>
<keyword evidence="5 6" id="KW-0472">Membrane</keyword>
<sequence>MNLYELNLGYAALLTAGGLIGFISKGSLPSLAAGAGSGLLVAGFTMYNWPYKTLAITLISGGLAYTMGNKFLATNKFMPAGLIAATSALTCIAQTVRWYQTGSLH</sequence>
<name>A0AA36CZQ9_9BILA</name>
<keyword evidence="4 6" id="KW-1133">Transmembrane helix</keyword>
<dbReference type="Proteomes" id="UP001177023">
    <property type="component" value="Unassembled WGS sequence"/>
</dbReference>
<protein>
    <recommendedName>
        <fullName evidence="9">Transmembrane protein 14C</fullName>
    </recommendedName>
</protein>
<dbReference type="Gene3D" id="1.10.10.1740">
    <property type="entry name" value="Transmembrane protein 14-like"/>
    <property type="match status" value="1"/>
</dbReference>
<proteinExistence type="inferred from homology"/>
<comment type="similarity">
    <text evidence="2">Belongs to the TMEM14 family.</text>
</comment>
<evidence type="ECO:0000256" key="1">
    <source>
        <dbReference type="ARBA" id="ARBA00004370"/>
    </source>
</evidence>
<feature type="transmembrane region" description="Helical" evidence="6">
    <location>
        <begin position="80"/>
        <end position="99"/>
    </location>
</feature>
<evidence type="ECO:0000256" key="5">
    <source>
        <dbReference type="ARBA" id="ARBA00023136"/>
    </source>
</evidence>
<evidence type="ECO:0000313" key="8">
    <source>
        <dbReference type="Proteomes" id="UP001177023"/>
    </source>
</evidence>
<comment type="caution">
    <text evidence="7">The sequence shown here is derived from an EMBL/GenBank/DDBJ whole genome shotgun (WGS) entry which is preliminary data.</text>
</comment>
<feature type="non-terminal residue" evidence="7">
    <location>
        <position position="105"/>
    </location>
</feature>
<dbReference type="PANTHER" id="PTHR12668">
    <property type="entry name" value="TRANSMEMBRANE PROTEIN 14, 15"/>
    <property type="match status" value="1"/>
</dbReference>
<keyword evidence="8" id="KW-1185">Reference proteome</keyword>
<feature type="transmembrane region" description="Helical" evidence="6">
    <location>
        <begin position="31"/>
        <end position="49"/>
    </location>
</feature>
<evidence type="ECO:0000256" key="6">
    <source>
        <dbReference type="SAM" id="Phobius"/>
    </source>
</evidence>
<dbReference type="Pfam" id="PF03647">
    <property type="entry name" value="Tmemb_14"/>
    <property type="match status" value="1"/>
</dbReference>
<comment type="subcellular location">
    <subcellularLocation>
        <location evidence="1">Membrane</location>
    </subcellularLocation>
</comment>
<dbReference type="GO" id="GO:0031966">
    <property type="term" value="C:mitochondrial membrane"/>
    <property type="evidence" value="ECO:0007669"/>
    <property type="project" value="TreeGrafter"/>
</dbReference>
<evidence type="ECO:0000256" key="4">
    <source>
        <dbReference type="ARBA" id="ARBA00022989"/>
    </source>
</evidence>